<evidence type="ECO:0000256" key="1">
    <source>
        <dbReference type="ARBA" id="ARBA00022527"/>
    </source>
</evidence>
<dbReference type="InterPro" id="IPR008271">
    <property type="entry name" value="Ser/Thr_kinase_AS"/>
</dbReference>
<evidence type="ECO:0000313" key="7">
    <source>
        <dbReference type="EMBL" id="RWR80171.1"/>
    </source>
</evidence>
<dbReference type="AlphaFoldDB" id="A0A3S3N3L8"/>
<sequence>MRLASHPNVVQLYEVMATKTKIYFVLEYVKGGELFNKGVYHRDLKPENLLVDENENLKVTDFGLSALAESKRQDGLLHTTCGTPAYVAPETPTAGKKHGSLLSSLPQPSSQKLEDIAKRLRLKEEGRVLVCVLIFSGEDRLAALQTGGEEEDARLVSDLCRCSNAVIGDKDKQRRGRKEKTQGTNLPVCKERADEGRRMERAFVYFCYGIGNEEEGLVSVSIPFRSVNRVGYLVQRRSPKVKKKVQVQH</sequence>
<evidence type="ECO:0000256" key="3">
    <source>
        <dbReference type="ARBA" id="ARBA00022741"/>
    </source>
</evidence>
<keyword evidence="1" id="KW-0723">Serine/threonine-protein kinase</keyword>
<keyword evidence="5" id="KW-0067">ATP-binding</keyword>
<evidence type="ECO:0000256" key="5">
    <source>
        <dbReference type="ARBA" id="ARBA00022840"/>
    </source>
</evidence>
<keyword evidence="4 7" id="KW-0418">Kinase</keyword>
<name>A0A3S3N3L8_9MAGN</name>
<evidence type="ECO:0000256" key="4">
    <source>
        <dbReference type="ARBA" id="ARBA00022777"/>
    </source>
</evidence>
<dbReference type="EMBL" id="QPKB01000003">
    <property type="protein sequence ID" value="RWR80171.1"/>
    <property type="molecule type" value="Genomic_DNA"/>
</dbReference>
<dbReference type="SMART" id="SM00220">
    <property type="entry name" value="S_TKc"/>
    <property type="match status" value="1"/>
</dbReference>
<dbReference type="InterPro" id="IPR000719">
    <property type="entry name" value="Prot_kinase_dom"/>
</dbReference>
<proteinExistence type="predicted"/>
<keyword evidence="8" id="KW-1185">Reference proteome</keyword>
<dbReference type="STRING" id="337451.A0A3S3N3L8"/>
<gene>
    <name evidence="7" type="ORF">CKAN_00879600</name>
</gene>
<evidence type="ECO:0000313" key="8">
    <source>
        <dbReference type="Proteomes" id="UP000283530"/>
    </source>
</evidence>
<dbReference type="Pfam" id="PF00069">
    <property type="entry name" value="Pkinase"/>
    <property type="match status" value="1"/>
</dbReference>
<evidence type="ECO:0000259" key="6">
    <source>
        <dbReference type="PROSITE" id="PS50011"/>
    </source>
</evidence>
<dbReference type="PANTHER" id="PTHR43895:SF28">
    <property type="entry name" value="CBL-INTERACTING SERINE_THREONINE-PROTEIN KINASE 15"/>
    <property type="match status" value="1"/>
</dbReference>
<keyword evidence="2" id="KW-0808">Transferase</keyword>
<keyword evidence="3" id="KW-0547">Nucleotide-binding</keyword>
<reference evidence="7 8" key="1">
    <citation type="journal article" date="2019" name="Nat. Plants">
        <title>Stout camphor tree genome fills gaps in understanding of flowering plant genome evolution.</title>
        <authorList>
            <person name="Chaw S.M."/>
            <person name="Liu Y.C."/>
            <person name="Wu Y.W."/>
            <person name="Wang H.Y."/>
            <person name="Lin C.I."/>
            <person name="Wu C.S."/>
            <person name="Ke H.M."/>
            <person name="Chang L.Y."/>
            <person name="Hsu C.Y."/>
            <person name="Yang H.T."/>
            <person name="Sudianto E."/>
            <person name="Hsu M.H."/>
            <person name="Wu K.P."/>
            <person name="Wang L.N."/>
            <person name="Leebens-Mack J.H."/>
            <person name="Tsai I.J."/>
        </authorList>
    </citation>
    <scope>NUCLEOTIDE SEQUENCE [LARGE SCALE GENOMIC DNA]</scope>
    <source>
        <strain evidence="8">cv. Chaw 1501</strain>
        <tissue evidence="7">Young leaves</tissue>
    </source>
</reference>
<dbReference type="InterPro" id="IPR011009">
    <property type="entry name" value="Kinase-like_dom_sf"/>
</dbReference>
<dbReference type="Gene3D" id="1.10.510.10">
    <property type="entry name" value="Transferase(Phosphotransferase) domain 1"/>
    <property type="match status" value="1"/>
</dbReference>
<dbReference type="Proteomes" id="UP000283530">
    <property type="component" value="Unassembled WGS sequence"/>
</dbReference>
<comment type="caution">
    <text evidence="7">The sequence shown here is derived from an EMBL/GenBank/DDBJ whole genome shotgun (WGS) entry which is preliminary data.</text>
</comment>
<dbReference type="GO" id="GO:0005524">
    <property type="term" value="F:ATP binding"/>
    <property type="evidence" value="ECO:0007669"/>
    <property type="project" value="UniProtKB-KW"/>
</dbReference>
<dbReference type="GO" id="GO:0007165">
    <property type="term" value="P:signal transduction"/>
    <property type="evidence" value="ECO:0007669"/>
    <property type="project" value="TreeGrafter"/>
</dbReference>
<dbReference type="PROSITE" id="PS00108">
    <property type="entry name" value="PROTEIN_KINASE_ST"/>
    <property type="match status" value="1"/>
</dbReference>
<dbReference type="PANTHER" id="PTHR43895">
    <property type="entry name" value="CALCIUM/CALMODULIN-DEPENDENT PROTEIN KINASE KINASE-RELATED"/>
    <property type="match status" value="1"/>
</dbReference>
<dbReference type="Gene3D" id="3.30.200.20">
    <property type="entry name" value="Phosphorylase Kinase, domain 1"/>
    <property type="match status" value="1"/>
</dbReference>
<dbReference type="SUPFAM" id="SSF56112">
    <property type="entry name" value="Protein kinase-like (PK-like)"/>
    <property type="match status" value="1"/>
</dbReference>
<dbReference type="GO" id="GO:0004674">
    <property type="term" value="F:protein serine/threonine kinase activity"/>
    <property type="evidence" value="ECO:0007669"/>
    <property type="project" value="UniProtKB-KW"/>
</dbReference>
<dbReference type="PROSITE" id="PS50011">
    <property type="entry name" value="PROTEIN_KINASE_DOM"/>
    <property type="match status" value="1"/>
</dbReference>
<accession>A0A3S3N3L8</accession>
<feature type="domain" description="Protein kinase" evidence="6">
    <location>
        <begin position="1"/>
        <end position="241"/>
    </location>
</feature>
<evidence type="ECO:0000256" key="2">
    <source>
        <dbReference type="ARBA" id="ARBA00022679"/>
    </source>
</evidence>
<organism evidence="7 8">
    <name type="scientific">Cinnamomum micranthum f. kanehirae</name>
    <dbReference type="NCBI Taxonomy" id="337451"/>
    <lineage>
        <taxon>Eukaryota</taxon>
        <taxon>Viridiplantae</taxon>
        <taxon>Streptophyta</taxon>
        <taxon>Embryophyta</taxon>
        <taxon>Tracheophyta</taxon>
        <taxon>Spermatophyta</taxon>
        <taxon>Magnoliopsida</taxon>
        <taxon>Magnoliidae</taxon>
        <taxon>Laurales</taxon>
        <taxon>Lauraceae</taxon>
        <taxon>Cinnamomum</taxon>
    </lineage>
</organism>
<dbReference type="OrthoDB" id="193931at2759"/>
<protein>
    <submittedName>
        <fullName evidence="7">Serine-threonine kinase</fullName>
    </submittedName>
</protein>